<feature type="compositionally biased region" description="Basic and acidic residues" evidence="1">
    <location>
        <begin position="675"/>
        <end position="694"/>
    </location>
</feature>
<reference evidence="3 4" key="1">
    <citation type="journal article" date="2012" name="Science">
        <title>The Paleozoic origin of enzymatic lignin decomposition reconstructed from 31 fungal genomes.</title>
        <authorList>
            <person name="Floudas D."/>
            <person name="Binder M."/>
            <person name="Riley R."/>
            <person name="Barry K."/>
            <person name="Blanchette R.A."/>
            <person name="Henrissat B."/>
            <person name="Martinez A.T."/>
            <person name="Otillar R."/>
            <person name="Spatafora J.W."/>
            <person name="Yadav J.S."/>
            <person name="Aerts A."/>
            <person name="Benoit I."/>
            <person name="Boyd A."/>
            <person name="Carlson A."/>
            <person name="Copeland A."/>
            <person name="Coutinho P.M."/>
            <person name="de Vries R.P."/>
            <person name="Ferreira P."/>
            <person name="Findley K."/>
            <person name="Foster B."/>
            <person name="Gaskell J."/>
            <person name="Glotzer D."/>
            <person name="Gorecki P."/>
            <person name="Heitman J."/>
            <person name="Hesse C."/>
            <person name="Hori C."/>
            <person name="Igarashi K."/>
            <person name="Jurgens J.A."/>
            <person name="Kallen N."/>
            <person name="Kersten P."/>
            <person name="Kohler A."/>
            <person name="Kuees U."/>
            <person name="Kumar T.K.A."/>
            <person name="Kuo A."/>
            <person name="LaButti K."/>
            <person name="Larrondo L.F."/>
            <person name="Lindquist E."/>
            <person name="Ling A."/>
            <person name="Lombard V."/>
            <person name="Lucas S."/>
            <person name="Lundell T."/>
            <person name="Martin R."/>
            <person name="McLaughlin D.J."/>
            <person name="Morgenstern I."/>
            <person name="Morin E."/>
            <person name="Murat C."/>
            <person name="Nagy L.G."/>
            <person name="Nolan M."/>
            <person name="Ohm R.A."/>
            <person name="Patyshakuliyeva A."/>
            <person name="Rokas A."/>
            <person name="Ruiz-Duenas F.J."/>
            <person name="Sabat G."/>
            <person name="Salamov A."/>
            <person name="Samejima M."/>
            <person name="Schmutz J."/>
            <person name="Slot J.C."/>
            <person name="St John F."/>
            <person name="Stenlid J."/>
            <person name="Sun H."/>
            <person name="Sun S."/>
            <person name="Syed K."/>
            <person name="Tsang A."/>
            <person name="Wiebenga A."/>
            <person name="Young D."/>
            <person name="Pisabarro A."/>
            <person name="Eastwood D.C."/>
            <person name="Martin F."/>
            <person name="Cullen D."/>
            <person name="Grigoriev I.V."/>
            <person name="Hibbett D.S."/>
        </authorList>
    </citation>
    <scope>NUCLEOTIDE SEQUENCE [LARGE SCALE GENOMIC DNA]</scope>
    <source>
        <strain evidence="3 4">ATCC 11539</strain>
    </source>
</reference>
<accession>S7QAH3</accession>
<feature type="compositionally biased region" description="Pro residues" evidence="1">
    <location>
        <begin position="8"/>
        <end position="18"/>
    </location>
</feature>
<dbReference type="GeneID" id="19301532"/>
<dbReference type="RefSeq" id="XP_007864105.1">
    <property type="nucleotide sequence ID" value="XM_007865914.1"/>
</dbReference>
<dbReference type="AlphaFoldDB" id="S7QAH3"/>
<evidence type="ECO:0000313" key="3">
    <source>
        <dbReference type="EMBL" id="EPQ56916.1"/>
    </source>
</evidence>
<feature type="region of interest" description="Disordered" evidence="1">
    <location>
        <begin position="647"/>
        <end position="698"/>
    </location>
</feature>
<evidence type="ECO:0000313" key="4">
    <source>
        <dbReference type="Proteomes" id="UP000030669"/>
    </source>
</evidence>
<dbReference type="PANTHER" id="PTHR38248">
    <property type="entry name" value="FUNK1 6"/>
    <property type="match status" value="1"/>
</dbReference>
<gene>
    <name evidence="3" type="ORF">GLOTRDRAFT_127303</name>
</gene>
<dbReference type="Proteomes" id="UP000030669">
    <property type="component" value="Unassembled WGS sequence"/>
</dbReference>
<evidence type="ECO:0000259" key="2">
    <source>
        <dbReference type="PROSITE" id="PS50011"/>
    </source>
</evidence>
<evidence type="ECO:0000256" key="1">
    <source>
        <dbReference type="SAM" id="MobiDB-lite"/>
    </source>
</evidence>
<dbReference type="InterPro" id="IPR011009">
    <property type="entry name" value="Kinase-like_dom_sf"/>
</dbReference>
<dbReference type="SUPFAM" id="SSF56112">
    <property type="entry name" value="Protein kinase-like (PK-like)"/>
    <property type="match status" value="1"/>
</dbReference>
<dbReference type="GO" id="GO:0004672">
    <property type="term" value="F:protein kinase activity"/>
    <property type="evidence" value="ECO:0007669"/>
    <property type="project" value="InterPro"/>
</dbReference>
<dbReference type="InterPro" id="IPR000719">
    <property type="entry name" value="Prot_kinase_dom"/>
</dbReference>
<keyword evidence="4" id="KW-1185">Reference proteome</keyword>
<dbReference type="HOGENOM" id="CLU_020482_0_0_1"/>
<feature type="region of interest" description="Disordered" evidence="1">
    <location>
        <begin position="1"/>
        <end position="23"/>
    </location>
</feature>
<dbReference type="PROSITE" id="PS00109">
    <property type="entry name" value="PROTEIN_KINASE_TYR"/>
    <property type="match status" value="1"/>
</dbReference>
<dbReference type="PANTHER" id="PTHR38248:SF2">
    <property type="entry name" value="FUNK1 11"/>
    <property type="match status" value="1"/>
</dbReference>
<dbReference type="InterPro" id="IPR008266">
    <property type="entry name" value="Tyr_kinase_AS"/>
</dbReference>
<feature type="domain" description="Protein kinase" evidence="2">
    <location>
        <begin position="304"/>
        <end position="657"/>
    </location>
</feature>
<dbReference type="EMBL" id="KB469299">
    <property type="protein sequence ID" value="EPQ56916.1"/>
    <property type="molecule type" value="Genomic_DNA"/>
</dbReference>
<sequence>MSTGTTPPQTPPHTPPQRDPLEFFGHTVGHTALPYDRQDEFNAVESALPPQSTPVKKGGNPEGNSELKVEDTKIMADEELRGYCAPNISGLLELIFPDIALPCPLDALYRHVSKRGGKYKVGKKKKGWDKCPDLTLESVNGNQEAKMANFLTYLADDIRTFLQTTYNRVIPPRAVTGEFAGSTSVPGGPSNTGRHPDILFFEKDVEMTWENVVGCWELKKSNSAALTSDAKRQLAERALMIFESQDDRRFVPGVSVLGFRIILHIIDRAGEISSASFHMLDDPHSFLRLVLGFMFAGRDSLGFDPSIKKLDDGSRCITINNKTYTIHERVHTPHNIRGRGTNVWRATCDGTVYAIKDCWTDETRTLTEAKLLEMAKGVEGVLTLVAHNTVKYNKEDDTTGLVRALLKKPEYRERWARLDVRIHRRLVLAPFAVPIYCFRTKKELIGGFIDAIQAHKDLLEKAKVLHRDISIKNIMLVAEIDRNLNRRRGLLIDLDYAVEYPELGSRKPAQAARTGTAPFMAIELLKDGWNMPHKPEWDLESFLYVIIWICILYVGPCDRRSSKKIKETPLHAWMTGGYKNMRADKVGCMDSKIRWRELLEEFAPYFEELKQCLSEWRALFFVDEGPRTHDNVLKILRDAYNRLPDEEPPFVDPVPVVANPPPGPSTRASVRPKRTRETERQDFSGVNQREDVVHGGKRLRKDRLENAYYSEQLFPSGGESSQQASLGSFAPTDAEEGSPSSASASVEPPQPLRRTRRKSMPSLKVRESGRS</sequence>
<dbReference type="OMA" id="WELKPPQ"/>
<protein>
    <recommendedName>
        <fullName evidence="2">Protein kinase domain-containing protein</fullName>
    </recommendedName>
</protein>
<dbReference type="InterPro" id="IPR040976">
    <property type="entry name" value="Pkinase_fungal"/>
</dbReference>
<organism evidence="3 4">
    <name type="scientific">Gloeophyllum trabeum (strain ATCC 11539 / FP-39264 / Madison 617)</name>
    <name type="common">Brown rot fungus</name>
    <dbReference type="NCBI Taxonomy" id="670483"/>
    <lineage>
        <taxon>Eukaryota</taxon>
        <taxon>Fungi</taxon>
        <taxon>Dikarya</taxon>
        <taxon>Basidiomycota</taxon>
        <taxon>Agaricomycotina</taxon>
        <taxon>Agaricomycetes</taxon>
        <taxon>Gloeophyllales</taxon>
        <taxon>Gloeophyllaceae</taxon>
        <taxon>Gloeophyllum</taxon>
    </lineage>
</organism>
<dbReference type="Pfam" id="PF17667">
    <property type="entry name" value="Pkinase_fungal"/>
    <property type="match status" value="1"/>
</dbReference>
<dbReference type="eggNOG" id="ENOG502S5WB">
    <property type="taxonomic scope" value="Eukaryota"/>
</dbReference>
<dbReference type="OrthoDB" id="5584477at2759"/>
<dbReference type="GO" id="GO:0005524">
    <property type="term" value="F:ATP binding"/>
    <property type="evidence" value="ECO:0007669"/>
    <property type="project" value="InterPro"/>
</dbReference>
<feature type="region of interest" description="Disordered" evidence="1">
    <location>
        <begin position="46"/>
        <end position="66"/>
    </location>
</feature>
<dbReference type="PROSITE" id="PS50011">
    <property type="entry name" value="PROTEIN_KINASE_DOM"/>
    <property type="match status" value="1"/>
</dbReference>
<feature type="region of interest" description="Disordered" evidence="1">
    <location>
        <begin position="713"/>
        <end position="771"/>
    </location>
</feature>
<proteinExistence type="predicted"/>
<feature type="compositionally biased region" description="Low complexity" evidence="1">
    <location>
        <begin position="737"/>
        <end position="747"/>
    </location>
</feature>
<dbReference type="Gene3D" id="1.10.510.10">
    <property type="entry name" value="Transferase(Phosphotransferase) domain 1"/>
    <property type="match status" value="1"/>
</dbReference>
<name>S7QAH3_GLOTA</name>
<dbReference type="KEGG" id="gtr:GLOTRDRAFT_127303"/>